<protein>
    <submittedName>
        <fullName evidence="1">DUF3788 domain-containing protein</fullName>
    </submittedName>
</protein>
<dbReference type="Pfam" id="PF12663">
    <property type="entry name" value="DUF3788"/>
    <property type="match status" value="1"/>
</dbReference>
<proteinExistence type="predicted"/>
<comment type="caution">
    <text evidence="1">The sequence shown here is derived from an EMBL/GenBank/DDBJ whole genome shotgun (WGS) entry which is preliminary data.</text>
</comment>
<name>A0ABT5VW35_9BACT</name>
<sequence length="61" mass="6694">MAFVFGQKASDQIMASNITQVIKEDLANAKKYVEGRGVSIEVHNSDLLSDINQLIDTKLAN</sequence>
<dbReference type="EMBL" id="JAKJSC010000005">
    <property type="protein sequence ID" value="MDE5419635.1"/>
    <property type="molecule type" value="Genomic_DNA"/>
</dbReference>
<organism evidence="1 2">
    <name type="scientific">Paralabilibaculum antarcticum</name>
    <dbReference type="NCBI Taxonomy" id="2912572"/>
    <lineage>
        <taxon>Bacteria</taxon>
        <taxon>Pseudomonadati</taxon>
        <taxon>Bacteroidota</taxon>
        <taxon>Bacteroidia</taxon>
        <taxon>Marinilabiliales</taxon>
        <taxon>Marinifilaceae</taxon>
        <taxon>Paralabilibaculum</taxon>
    </lineage>
</organism>
<dbReference type="Proteomes" id="UP001528920">
    <property type="component" value="Unassembled WGS sequence"/>
</dbReference>
<keyword evidence="2" id="KW-1185">Reference proteome</keyword>
<dbReference type="RefSeq" id="WP_275110965.1">
    <property type="nucleotide sequence ID" value="NZ_JAKJSC010000005.1"/>
</dbReference>
<gene>
    <name evidence="1" type="ORF">L3049_16710</name>
</gene>
<evidence type="ECO:0000313" key="2">
    <source>
        <dbReference type="Proteomes" id="UP001528920"/>
    </source>
</evidence>
<dbReference type="InterPro" id="IPR024265">
    <property type="entry name" value="DUF3788"/>
</dbReference>
<evidence type="ECO:0000313" key="1">
    <source>
        <dbReference type="EMBL" id="MDE5419635.1"/>
    </source>
</evidence>
<reference evidence="1 2" key="1">
    <citation type="submission" date="2022-01" db="EMBL/GenBank/DDBJ databases">
        <title>Labilibaculum sp. nov, a marine bacterium isolated from Antarctica.</title>
        <authorList>
            <person name="Dai W."/>
        </authorList>
    </citation>
    <scope>NUCLEOTIDE SEQUENCE [LARGE SCALE GENOMIC DNA]</scope>
    <source>
        <strain evidence="1 2">DW002</strain>
    </source>
</reference>
<accession>A0ABT5VW35</accession>